<keyword evidence="2" id="KW-1185">Reference proteome</keyword>
<protein>
    <submittedName>
        <fullName evidence="1">Uncharacterized protein</fullName>
    </submittedName>
</protein>
<reference evidence="1 2" key="1">
    <citation type="submission" date="2019-06" db="EMBL/GenBank/DDBJ databases">
        <title>Sequencing the genomes of 1000 actinobacteria strains.</title>
        <authorList>
            <person name="Klenk H.-P."/>
        </authorList>
    </citation>
    <scope>NUCLEOTIDE SEQUENCE [LARGE SCALE GENOMIC DNA]</scope>
    <source>
        <strain evidence="1 2">DSM 45511</strain>
    </source>
</reference>
<organism evidence="1 2">
    <name type="scientific">Pseudonocardia cypriaca</name>
    <dbReference type="NCBI Taxonomy" id="882449"/>
    <lineage>
        <taxon>Bacteria</taxon>
        <taxon>Bacillati</taxon>
        <taxon>Actinomycetota</taxon>
        <taxon>Actinomycetes</taxon>
        <taxon>Pseudonocardiales</taxon>
        <taxon>Pseudonocardiaceae</taxon>
        <taxon>Pseudonocardia</taxon>
    </lineage>
</organism>
<dbReference type="NCBIfam" id="NF038154">
    <property type="entry name" value="lanthi_III_a"/>
    <property type="match status" value="1"/>
</dbReference>
<dbReference type="RefSeq" id="WP_142103579.1">
    <property type="nucleotide sequence ID" value="NZ_VFPH01000002.1"/>
</dbReference>
<proteinExistence type="predicted"/>
<comment type="caution">
    <text evidence="1">The sequence shown here is derived from an EMBL/GenBank/DDBJ whole genome shotgun (WGS) entry which is preliminary data.</text>
</comment>
<evidence type="ECO:0000313" key="2">
    <source>
        <dbReference type="Proteomes" id="UP000319818"/>
    </source>
</evidence>
<dbReference type="AlphaFoldDB" id="A0A543FS97"/>
<dbReference type="NCBIfam" id="NF033212">
    <property type="entry name" value="SapB_AmfS_lanti"/>
    <property type="match status" value="1"/>
</dbReference>
<name>A0A543FS97_9PSEU</name>
<dbReference type="InterPro" id="IPR045825">
    <property type="entry name" value="RamS"/>
</dbReference>
<dbReference type="EMBL" id="VFPH01000002">
    <property type="protein sequence ID" value="TQM36710.1"/>
    <property type="molecule type" value="Genomic_DNA"/>
</dbReference>
<accession>A0A543FS97</accession>
<dbReference type="Proteomes" id="UP000319818">
    <property type="component" value="Unassembled WGS sequence"/>
</dbReference>
<sequence length="44" mass="4798">MSVLDLQTLDAANDPTPQWSLWSIVGCVSTISTSLCLQFDDKTP</sequence>
<dbReference type="Pfam" id="PF19402">
    <property type="entry name" value="RamS"/>
    <property type="match status" value="1"/>
</dbReference>
<gene>
    <name evidence="1" type="ORF">FB388_3895</name>
</gene>
<evidence type="ECO:0000313" key="1">
    <source>
        <dbReference type="EMBL" id="TQM36710.1"/>
    </source>
</evidence>